<feature type="binding site" description="axial binding residue" evidence="9">
    <location>
        <position position="445"/>
    </location>
    <ligand>
        <name>heme</name>
        <dbReference type="ChEBI" id="CHEBI:30413"/>
    </ligand>
    <ligandPart>
        <name>Fe</name>
        <dbReference type="ChEBI" id="CHEBI:18248"/>
    </ligandPart>
</feature>
<dbReference type="GO" id="GO:0004497">
    <property type="term" value="F:monooxygenase activity"/>
    <property type="evidence" value="ECO:0007669"/>
    <property type="project" value="UniProtKB-KW"/>
</dbReference>
<dbReference type="PANTHER" id="PTHR46300">
    <property type="entry name" value="P450, PUTATIVE (EUROFUNG)-RELATED-RELATED"/>
    <property type="match status" value="1"/>
</dbReference>
<dbReference type="PANTHER" id="PTHR46300:SF7">
    <property type="entry name" value="P450, PUTATIVE (EUROFUNG)-RELATED"/>
    <property type="match status" value="1"/>
</dbReference>
<dbReference type="Pfam" id="PF00067">
    <property type="entry name" value="p450"/>
    <property type="match status" value="1"/>
</dbReference>
<dbReference type="Proteomes" id="UP000030653">
    <property type="component" value="Unassembled WGS sequence"/>
</dbReference>
<accession>M5G5B1</accession>
<keyword evidence="7 9" id="KW-0408">Iron</keyword>
<evidence type="ECO:0000256" key="6">
    <source>
        <dbReference type="ARBA" id="ARBA00023002"/>
    </source>
</evidence>
<dbReference type="GeneID" id="63691653"/>
<dbReference type="InterPro" id="IPR036396">
    <property type="entry name" value="Cyt_P450_sf"/>
</dbReference>
<dbReference type="GO" id="GO:0020037">
    <property type="term" value="F:heme binding"/>
    <property type="evidence" value="ECO:0007669"/>
    <property type="project" value="InterPro"/>
</dbReference>
<sequence>MSAMLTFQISWGTVVEAAAVAAVMLVLWRQVRPSSRPPLPPGPRPIPLIGNLSLPKDYRVTFRELADKYGEVVNFCIFGKNLILLNSKRAVTELLEKRATTSFGRQKLVMAHELVGLKYMFSQVSDPVLHRQYRRVFSAVFGPRPSRAFWDIQTLQIRKLTAKLLTSTSEYSAHIDKATAAISFLIAYGKDLDQEDPSLVKKIHGFMGLLMRLQAPGAFLVDLIPGLQKLPEGWPGTKFKQQAKVWRKEVDEVMDVPYQSVKQDMASGKADPSYTLSLLEGADGKDTDEIVIKWTAGAIFNAGSDTTAASIHNFLYAMMMFPQVQAKAQQELDAVIGRDRLPTIEDRDKLPYCWAMTQESLRWQPVAPLALPHLMLADEIYEGYLIPKGAMIMANVWLLAREEREFPAAAEFQPERYLSKDAKPSEDAEQTRGPSFGFGFGRRACPGSYLAEDSLFAAVVTILWSSIVSIPAGYSKETLDPGYPKKPAVHRPVQFPIDVKRRFPTALEMLKQSIHE</sequence>
<dbReference type="InterPro" id="IPR002401">
    <property type="entry name" value="Cyt_P450_E_grp-I"/>
</dbReference>
<keyword evidence="8 10" id="KW-0503">Monooxygenase</keyword>
<evidence type="ECO:0000256" key="5">
    <source>
        <dbReference type="ARBA" id="ARBA00022723"/>
    </source>
</evidence>
<dbReference type="PROSITE" id="PS00086">
    <property type="entry name" value="CYTOCHROME_P450"/>
    <property type="match status" value="1"/>
</dbReference>
<evidence type="ECO:0000256" key="7">
    <source>
        <dbReference type="ARBA" id="ARBA00023004"/>
    </source>
</evidence>
<name>M5G5B1_DACPD</name>
<keyword evidence="4 9" id="KW-0349">Heme</keyword>
<dbReference type="OMA" id="EESQWKH"/>
<evidence type="ECO:0000313" key="12">
    <source>
        <dbReference type="Proteomes" id="UP000030653"/>
    </source>
</evidence>
<evidence type="ECO:0000256" key="8">
    <source>
        <dbReference type="ARBA" id="ARBA00023033"/>
    </source>
</evidence>
<dbReference type="PRINTS" id="PR00463">
    <property type="entry name" value="EP450I"/>
</dbReference>
<dbReference type="HOGENOM" id="CLU_001570_2_3_1"/>
<keyword evidence="6 10" id="KW-0560">Oxidoreductase</keyword>
<dbReference type="AlphaFoldDB" id="M5G5B1"/>
<proteinExistence type="inferred from homology"/>
<evidence type="ECO:0000256" key="10">
    <source>
        <dbReference type="RuleBase" id="RU000461"/>
    </source>
</evidence>
<dbReference type="STRING" id="1858805.M5G5B1"/>
<dbReference type="Gene3D" id="1.10.630.10">
    <property type="entry name" value="Cytochrome P450"/>
    <property type="match status" value="1"/>
</dbReference>
<dbReference type="EMBL" id="JH795871">
    <property type="protein sequence ID" value="EJT98942.1"/>
    <property type="molecule type" value="Genomic_DNA"/>
</dbReference>
<protein>
    <submittedName>
        <fullName evidence="11">Cytochrome P450</fullName>
    </submittedName>
</protein>
<organism evidence="11 12">
    <name type="scientific">Dacryopinax primogenitus (strain DJM 731)</name>
    <name type="common">Brown rot fungus</name>
    <dbReference type="NCBI Taxonomy" id="1858805"/>
    <lineage>
        <taxon>Eukaryota</taxon>
        <taxon>Fungi</taxon>
        <taxon>Dikarya</taxon>
        <taxon>Basidiomycota</taxon>
        <taxon>Agaricomycotina</taxon>
        <taxon>Dacrymycetes</taxon>
        <taxon>Dacrymycetales</taxon>
        <taxon>Dacrymycetaceae</taxon>
        <taxon>Dacryopinax</taxon>
    </lineage>
</organism>
<comment type="similarity">
    <text evidence="3 10">Belongs to the cytochrome P450 family.</text>
</comment>
<keyword evidence="5 9" id="KW-0479">Metal-binding</keyword>
<keyword evidence="12" id="KW-1185">Reference proteome</keyword>
<reference evidence="11 12" key="1">
    <citation type="journal article" date="2012" name="Science">
        <title>The Paleozoic origin of enzymatic lignin decomposition reconstructed from 31 fungal genomes.</title>
        <authorList>
            <person name="Floudas D."/>
            <person name="Binder M."/>
            <person name="Riley R."/>
            <person name="Barry K."/>
            <person name="Blanchette R.A."/>
            <person name="Henrissat B."/>
            <person name="Martinez A.T."/>
            <person name="Otillar R."/>
            <person name="Spatafora J.W."/>
            <person name="Yadav J.S."/>
            <person name="Aerts A."/>
            <person name="Benoit I."/>
            <person name="Boyd A."/>
            <person name="Carlson A."/>
            <person name="Copeland A."/>
            <person name="Coutinho P.M."/>
            <person name="de Vries R.P."/>
            <person name="Ferreira P."/>
            <person name="Findley K."/>
            <person name="Foster B."/>
            <person name="Gaskell J."/>
            <person name="Glotzer D."/>
            <person name="Gorecki P."/>
            <person name="Heitman J."/>
            <person name="Hesse C."/>
            <person name="Hori C."/>
            <person name="Igarashi K."/>
            <person name="Jurgens J.A."/>
            <person name="Kallen N."/>
            <person name="Kersten P."/>
            <person name="Kohler A."/>
            <person name="Kuees U."/>
            <person name="Kumar T.K.A."/>
            <person name="Kuo A."/>
            <person name="LaButti K."/>
            <person name="Larrondo L.F."/>
            <person name="Lindquist E."/>
            <person name="Ling A."/>
            <person name="Lombard V."/>
            <person name="Lucas S."/>
            <person name="Lundell T."/>
            <person name="Martin R."/>
            <person name="McLaughlin D.J."/>
            <person name="Morgenstern I."/>
            <person name="Morin E."/>
            <person name="Murat C."/>
            <person name="Nagy L.G."/>
            <person name="Nolan M."/>
            <person name="Ohm R.A."/>
            <person name="Patyshakuliyeva A."/>
            <person name="Rokas A."/>
            <person name="Ruiz-Duenas F.J."/>
            <person name="Sabat G."/>
            <person name="Salamov A."/>
            <person name="Samejima M."/>
            <person name="Schmutz J."/>
            <person name="Slot J.C."/>
            <person name="St John F."/>
            <person name="Stenlid J."/>
            <person name="Sun H."/>
            <person name="Sun S."/>
            <person name="Syed K."/>
            <person name="Tsang A."/>
            <person name="Wiebenga A."/>
            <person name="Young D."/>
            <person name="Pisabarro A."/>
            <person name="Eastwood D.C."/>
            <person name="Martin F."/>
            <person name="Cullen D."/>
            <person name="Grigoriev I.V."/>
            <person name="Hibbett D.S."/>
        </authorList>
    </citation>
    <scope>NUCLEOTIDE SEQUENCE [LARGE SCALE GENOMIC DNA]</scope>
    <source>
        <strain evidence="11 12">DJM-731 SS1</strain>
    </source>
</reference>
<dbReference type="CDD" id="cd11065">
    <property type="entry name" value="CYP64-like"/>
    <property type="match status" value="1"/>
</dbReference>
<comment type="cofactor">
    <cofactor evidence="1 9">
        <name>heme</name>
        <dbReference type="ChEBI" id="CHEBI:30413"/>
    </cofactor>
</comment>
<dbReference type="SUPFAM" id="SSF48264">
    <property type="entry name" value="Cytochrome P450"/>
    <property type="match status" value="1"/>
</dbReference>
<evidence type="ECO:0000256" key="9">
    <source>
        <dbReference type="PIRSR" id="PIRSR602401-1"/>
    </source>
</evidence>
<evidence type="ECO:0000313" key="11">
    <source>
        <dbReference type="EMBL" id="EJT98942.1"/>
    </source>
</evidence>
<evidence type="ECO:0000256" key="4">
    <source>
        <dbReference type="ARBA" id="ARBA00022617"/>
    </source>
</evidence>
<dbReference type="InterPro" id="IPR017972">
    <property type="entry name" value="Cyt_P450_CS"/>
</dbReference>
<dbReference type="InterPro" id="IPR001128">
    <property type="entry name" value="Cyt_P450"/>
</dbReference>
<comment type="pathway">
    <text evidence="2">Secondary metabolite biosynthesis.</text>
</comment>
<dbReference type="OrthoDB" id="2789670at2759"/>
<evidence type="ECO:0000256" key="2">
    <source>
        <dbReference type="ARBA" id="ARBA00005179"/>
    </source>
</evidence>
<dbReference type="GO" id="GO:0005506">
    <property type="term" value="F:iron ion binding"/>
    <property type="evidence" value="ECO:0007669"/>
    <property type="project" value="InterPro"/>
</dbReference>
<evidence type="ECO:0000256" key="1">
    <source>
        <dbReference type="ARBA" id="ARBA00001971"/>
    </source>
</evidence>
<dbReference type="GO" id="GO:0016705">
    <property type="term" value="F:oxidoreductase activity, acting on paired donors, with incorporation or reduction of molecular oxygen"/>
    <property type="evidence" value="ECO:0007669"/>
    <property type="project" value="InterPro"/>
</dbReference>
<dbReference type="RefSeq" id="XP_040625840.1">
    <property type="nucleotide sequence ID" value="XM_040776591.1"/>
</dbReference>
<dbReference type="InterPro" id="IPR050364">
    <property type="entry name" value="Cytochrome_P450_fung"/>
</dbReference>
<evidence type="ECO:0000256" key="3">
    <source>
        <dbReference type="ARBA" id="ARBA00010617"/>
    </source>
</evidence>
<gene>
    <name evidence="11" type="ORF">DACRYDRAFT_82779</name>
</gene>
<dbReference type="PRINTS" id="PR00385">
    <property type="entry name" value="P450"/>
</dbReference>